<dbReference type="InterPro" id="IPR034485">
    <property type="entry name" value="Anaerobic_Cys-type_sulfatase-m"/>
</dbReference>
<comment type="similarity">
    <text evidence="6">Belongs to the radical SAM superfamily. Anaerobic sulfatase-maturating enzyme family.</text>
</comment>
<dbReference type="GO" id="GO:0016491">
    <property type="term" value="F:oxidoreductase activity"/>
    <property type="evidence" value="ECO:0007669"/>
    <property type="project" value="UniProtKB-KW"/>
</dbReference>
<dbReference type="SFLD" id="SFLDG01386">
    <property type="entry name" value="main_SPASM_domain-containing"/>
    <property type="match status" value="1"/>
</dbReference>
<dbReference type="InterPro" id="IPR007197">
    <property type="entry name" value="rSAM"/>
</dbReference>
<dbReference type="SFLD" id="SFLDG01067">
    <property type="entry name" value="SPASM/twitch_domain_containing"/>
    <property type="match status" value="1"/>
</dbReference>
<dbReference type="InterPro" id="IPR013785">
    <property type="entry name" value="Aldolase_TIM"/>
</dbReference>
<dbReference type="Proteomes" id="UP000005561">
    <property type="component" value="Unassembled WGS sequence"/>
</dbReference>
<dbReference type="SFLD" id="SFLDF00289">
    <property type="entry name" value="anaerobic_Cys-type_sulfatase-m"/>
    <property type="match status" value="1"/>
</dbReference>
<evidence type="ECO:0000313" key="9">
    <source>
        <dbReference type="Proteomes" id="UP000005561"/>
    </source>
</evidence>
<dbReference type="InterPro" id="IPR058240">
    <property type="entry name" value="rSAM_sf"/>
</dbReference>
<dbReference type="NCBIfam" id="TIGR03942">
    <property type="entry name" value="sulfatase_rSAM"/>
    <property type="match status" value="1"/>
</dbReference>
<dbReference type="PANTHER" id="PTHR43273:SF3">
    <property type="entry name" value="ANAEROBIC SULFATASE-MATURATING ENZYME HOMOLOG ASLB-RELATED"/>
    <property type="match status" value="1"/>
</dbReference>
<dbReference type="AlphaFoldDB" id="C6LC41"/>
<feature type="domain" description="Radical SAM core" evidence="7">
    <location>
        <begin position="34"/>
        <end position="261"/>
    </location>
</feature>
<dbReference type="Pfam" id="PF13186">
    <property type="entry name" value="SPASM"/>
    <property type="match status" value="1"/>
</dbReference>
<sequence length="404" mass="47386">MDRISARTNYIITVKQKSHEYNSSQVRLRGGGIVMPPISVLMKPASGMCNMMCDYCFYCDETKKRTQQSFGFMKEETLKNIIRKTMLRAEGGISYAYQGGEPTLRGIDFFRRAVAYQKQYNKHGIQVQNAFQTNGYLLDEEWCRFLKDNHFLVGVSLDGIQEVHDAYRHGKDGRPTYERVVRATGLLDEYGVDYNILTVVNRRVAERIEDIYENFRRHGWKYQQYIACLDPLGEPHGQNEYALRPAEYGEFLIRLFDLWYADWQKRQQPYIRTFENYVSILAGYFPEACDQRGTCGIQYVVEADGGVYPCDFYMTDEYLLGNFNDCRLDALDERRRELGFIERSQKLSAECFACRYYHVCRGGCQRNRDWKLQQEAYENYFCSAYRMFFDACYGKLAGIAEELK</sequence>
<evidence type="ECO:0000256" key="1">
    <source>
        <dbReference type="ARBA" id="ARBA00001966"/>
    </source>
</evidence>
<keyword evidence="9" id="KW-1185">Reference proteome</keyword>
<comment type="cofactor">
    <cofactor evidence="1">
        <name>[4Fe-4S] cluster</name>
        <dbReference type="ChEBI" id="CHEBI:49883"/>
    </cofactor>
</comment>
<dbReference type="SFLD" id="SFLDG01384">
    <property type="entry name" value="thioether_bond_formation_requi"/>
    <property type="match status" value="1"/>
</dbReference>
<evidence type="ECO:0000256" key="2">
    <source>
        <dbReference type="ARBA" id="ARBA00022691"/>
    </source>
</evidence>
<name>C6LC41_9FIRM</name>
<evidence type="ECO:0000256" key="6">
    <source>
        <dbReference type="ARBA" id="ARBA00023601"/>
    </source>
</evidence>
<dbReference type="eggNOG" id="COG0641">
    <property type="taxonomic scope" value="Bacteria"/>
</dbReference>
<gene>
    <name evidence="8" type="ORF">BRYFOR_06188</name>
</gene>
<evidence type="ECO:0000256" key="4">
    <source>
        <dbReference type="ARBA" id="ARBA00023004"/>
    </source>
</evidence>
<dbReference type="STRING" id="168384.SAMN05660368_00461"/>
<evidence type="ECO:0000256" key="5">
    <source>
        <dbReference type="ARBA" id="ARBA00023014"/>
    </source>
</evidence>
<keyword evidence="8" id="KW-0560">Oxidoreductase</keyword>
<dbReference type="SUPFAM" id="SSF102114">
    <property type="entry name" value="Radical SAM enzymes"/>
    <property type="match status" value="1"/>
</dbReference>
<dbReference type="GO" id="GO:0046872">
    <property type="term" value="F:metal ion binding"/>
    <property type="evidence" value="ECO:0007669"/>
    <property type="project" value="UniProtKB-KW"/>
</dbReference>
<proteinExistence type="inferred from homology"/>
<dbReference type="Pfam" id="PF04055">
    <property type="entry name" value="Radical_SAM"/>
    <property type="match status" value="1"/>
</dbReference>
<evidence type="ECO:0000256" key="3">
    <source>
        <dbReference type="ARBA" id="ARBA00022723"/>
    </source>
</evidence>
<dbReference type="EMBL" id="ACCL02000004">
    <property type="protein sequence ID" value="EET61994.1"/>
    <property type="molecule type" value="Genomic_DNA"/>
</dbReference>
<reference evidence="8" key="1">
    <citation type="submission" date="2009-07" db="EMBL/GenBank/DDBJ databases">
        <authorList>
            <person name="Weinstock G."/>
            <person name="Sodergren E."/>
            <person name="Clifton S."/>
            <person name="Fulton L."/>
            <person name="Fulton B."/>
            <person name="Courtney L."/>
            <person name="Fronick C."/>
            <person name="Harrison M."/>
            <person name="Strong C."/>
            <person name="Farmer C."/>
            <person name="Delahaunty K."/>
            <person name="Markovic C."/>
            <person name="Hall O."/>
            <person name="Minx P."/>
            <person name="Tomlinson C."/>
            <person name="Mitreva M."/>
            <person name="Nelson J."/>
            <person name="Hou S."/>
            <person name="Wollam A."/>
            <person name="Pepin K.H."/>
            <person name="Johnson M."/>
            <person name="Bhonagiri V."/>
            <person name="Nash W.E."/>
            <person name="Warren W."/>
            <person name="Chinwalla A."/>
            <person name="Mardis E.R."/>
            <person name="Wilson R.K."/>
        </authorList>
    </citation>
    <scope>NUCLEOTIDE SEQUENCE [LARGE SCALE GENOMIC DNA]</scope>
    <source>
        <strain evidence="8">DSM 14469</strain>
    </source>
</reference>
<organism evidence="8 9">
    <name type="scientific">Marvinbryantia formatexigens DSM 14469</name>
    <dbReference type="NCBI Taxonomy" id="478749"/>
    <lineage>
        <taxon>Bacteria</taxon>
        <taxon>Bacillati</taxon>
        <taxon>Bacillota</taxon>
        <taxon>Clostridia</taxon>
        <taxon>Lachnospirales</taxon>
        <taxon>Lachnospiraceae</taxon>
        <taxon>Marvinbryantia</taxon>
    </lineage>
</organism>
<dbReference type="GO" id="GO:0051536">
    <property type="term" value="F:iron-sulfur cluster binding"/>
    <property type="evidence" value="ECO:0007669"/>
    <property type="project" value="UniProtKB-KW"/>
</dbReference>
<comment type="caution">
    <text evidence="8">The sequence shown here is derived from an EMBL/GenBank/DDBJ whole genome shotgun (WGS) entry which is preliminary data.</text>
</comment>
<protein>
    <submittedName>
        <fullName evidence="8">Anaerobic sulfatase maturase</fullName>
        <ecNumber evidence="8">1.1.99.-</ecNumber>
    </submittedName>
</protein>
<dbReference type="InterPro" id="IPR023867">
    <property type="entry name" value="Sulphatase_maturase_rSAM"/>
</dbReference>
<dbReference type="Gene3D" id="3.20.20.70">
    <property type="entry name" value="Aldolase class I"/>
    <property type="match status" value="1"/>
</dbReference>
<dbReference type="CDD" id="cd01335">
    <property type="entry name" value="Radical_SAM"/>
    <property type="match status" value="1"/>
</dbReference>
<keyword evidence="3" id="KW-0479">Metal-binding</keyword>
<dbReference type="PROSITE" id="PS51918">
    <property type="entry name" value="RADICAL_SAM"/>
    <property type="match status" value="1"/>
</dbReference>
<dbReference type="NCBIfam" id="TIGR04085">
    <property type="entry name" value="rSAM_more_4Fe4S"/>
    <property type="match status" value="1"/>
</dbReference>
<keyword evidence="4" id="KW-0408">Iron</keyword>
<keyword evidence="2" id="KW-0949">S-adenosyl-L-methionine</keyword>
<dbReference type="PANTHER" id="PTHR43273">
    <property type="entry name" value="ANAEROBIC SULFATASE-MATURATING ENZYME HOMOLOG ASLB-RELATED"/>
    <property type="match status" value="1"/>
</dbReference>
<evidence type="ECO:0000313" key="8">
    <source>
        <dbReference type="EMBL" id="EET61994.1"/>
    </source>
</evidence>
<keyword evidence="5" id="KW-0411">Iron-sulfur</keyword>
<dbReference type="SFLD" id="SFLDS00029">
    <property type="entry name" value="Radical_SAM"/>
    <property type="match status" value="1"/>
</dbReference>
<dbReference type="EC" id="1.1.99.-" evidence="8"/>
<accession>C6LC41</accession>
<evidence type="ECO:0000259" key="7">
    <source>
        <dbReference type="PROSITE" id="PS51918"/>
    </source>
</evidence>
<dbReference type="InterPro" id="IPR023885">
    <property type="entry name" value="4Fe4S-binding_SPASM_dom"/>
</dbReference>
<dbReference type="SFLD" id="SFLDG01072">
    <property type="entry name" value="dehydrogenase_like"/>
    <property type="match status" value="1"/>
</dbReference>